<dbReference type="KEGG" id="mrob:HH214_06465"/>
<evidence type="ECO:0008006" key="3">
    <source>
        <dbReference type="Google" id="ProtNLM"/>
    </source>
</evidence>
<organism evidence="1 2">
    <name type="scientific">Mucilaginibacter robiniae</name>
    <dbReference type="NCBI Taxonomy" id="2728022"/>
    <lineage>
        <taxon>Bacteria</taxon>
        <taxon>Pseudomonadati</taxon>
        <taxon>Bacteroidota</taxon>
        <taxon>Sphingobacteriia</taxon>
        <taxon>Sphingobacteriales</taxon>
        <taxon>Sphingobacteriaceae</taxon>
        <taxon>Mucilaginibacter</taxon>
    </lineage>
</organism>
<dbReference type="RefSeq" id="WP_169606547.1">
    <property type="nucleotide sequence ID" value="NZ_CP051682.1"/>
</dbReference>
<reference evidence="1 2" key="1">
    <citation type="submission" date="2020-04" db="EMBL/GenBank/DDBJ databases">
        <title>Genome sequencing of novel species.</title>
        <authorList>
            <person name="Heo J."/>
            <person name="Kim S.-J."/>
            <person name="Kim J.-S."/>
            <person name="Hong S.-B."/>
            <person name="Kwon S.-W."/>
        </authorList>
    </citation>
    <scope>NUCLEOTIDE SEQUENCE [LARGE SCALE GENOMIC DNA]</scope>
    <source>
        <strain evidence="1 2">F39-2</strain>
    </source>
</reference>
<dbReference type="AlphaFoldDB" id="A0A7L5DZS8"/>
<evidence type="ECO:0000313" key="1">
    <source>
        <dbReference type="EMBL" id="QJD95539.1"/>
    </source>
</evidence>
<keyword evidence="2" id="KW-1185">Reference proteome</keyword>
<sequence>MLKFISKLFLAFSIASVLVITLSSMFSGSIHLSSGIEGHIYQATGNHMPMRGKAIEPSNKSLNCRINIYQATTIAHTTGHLPLFTQINTHLVASLHTDSTGYYQVKLPVGKYSVFIRQDSSYFAAETDGQGILNPVEVKTQQLTRRDFTVTLQAAY</sequence>
<protein>
    <recommendedName>
        <fullName evidence="3">Carboxypeptidase regulatory-like domain-containing protein</fullName>
    </recommendedName>
</protein>
<name>A0A7L5DZS8_9SPHI</name>
<accession>A0A7L5DZS8</accession>
<proteinExistence type="predicted"/>
<dbReference type="SUPFAM" id="SSF117074">
    <property type="entry name" value="Hypothetical protein PA1324"/>
    <property type="match status" value="1"/>
</dbReference>
<evidence type="ECO:0000313" key="2">
    <source>
        <dbReference type="Proteomes" id="UP000503278"/>
    </source>
</evidence>
<dbReference type="EMBL" id="CP051682">
    <property type="protein sequence ID" value="QJD95539.1"/>
    <property type="molecule type" value="Genomic_DNA"/>
</dbReference>
<dbReference type="Proteomes" id="UP000503278">
    <property type="component" value="Chromosome"/>
</dbReference>
<gene>
    <name evidence="1" type="ORF">HH214_06465</name>
</gene>